<keyword evidence="3" id="KW-1185">Reference proteome</keyword>
<evidence type="ECO:0000313" key="3">
    <source>
        <dbReference type="Proteomes" id="UP000652761"/>
    </source>
</evidence>
<gene>
    <name evidence="2" type="ORF">Taro_049550</name>
</gene>
<reference evidence="2" key="1">
    <citation type="submission" date="2017-07" db="EMBL/GenBank/DDBJ databases">
        <title>Taro Niue Genome Assembly and Annotation.</title>
        <authorList>
            <person name="Atibalentja N."/>
            <person name="Keating K."/>
            <person name="Fields C.J."/>
        </authorList>
    </citation>
    <scope>NUCLEOTIDE SEQUENCE</scope>
    <source>
        <strain evidence="2">Niue_2</strain>
        <tissue evidence="2">Leaf</tissue>
    </source>
</reference>
<proteinExistence type="predicted"/>
<protein>
    <submittedName>
        <fullName evidence="2">Uncharacterized protein</fullName>
    </submittedName>
</protein>
<name>A0A843XBE1_COLES</name>
<dbReference type="AlphaFoldDB" id="A0A843XBE1"/>
<sequence>MLGIACSSHLVTYKLTYTITHINHINNNTIACHRSMAPRRRPREGVAEQAIRPEVGDAPPPQQT</sequence>
<evidence type="ECO:0000256" key="1">
    <source>
        <dbReference type="SAM" id="MobiDB-lite"/>
    </source>
</evidence>
<accession>A0A843XBE1</accession>
<dbReference type="Proteomes" id="UP000652761">
    <property type="component" value="Unassembled WGS sequence"/>
</dbReference>
<feature type="region of interest" description="Disordered" evidence="1">
    <location>
        <begin position="36"/>
        <end position="64"/>
    </location>
</feature>
<organism evidence="2 3">
    <name type="scientific">Colocasia esculenta</name>
    <name type="common">Wild taro</name>
    <name type="synonym">Arum esculentum</name>
    <dbReference type="NCBI Taxonomy" id="4460"/>
    <lineage>
        <taxon>Eukaryota</taxon>
        <taxon>Viridiplantae</taxon>
        <taxon>Streptophyta</taxon>
        <taxon>Embryophyta</taxon>
        <taxon>Tracheophyta</taxon>
        <taxon>Spermatophyta</taxon>
        <taxon>Magnoliopsida</taxon>
        <taxon>Liliopsida</taxon>
        <taxon>Araceae</taxon>
        <taxon>Aroideae</taxon>
        <taxon>Colocasieae</taxon>
        <taxon>Colocasia</taxon>
    </lineage>
</organism>
<evidence type="ECO:0000313" key="2">
    <source>
        <dbReference type="EMBL" id="MQM16590.1"/>
    </source>
</evidence>
<dbReference type="EMBL" id="NMUH01007076">
    <property type="protein sequence ID" value="MQM16590.1"/>
    <property type="molecule type" value="Genomic_DNA"/>
</dbReference>
<comment type="caution">
    <text evidence="2">The sequence shown here is derived from an EMBL/GenBank/DDBJ whole genome shotgun (WGS) entry which is preliminary data.</text>
</comment>